<evidence type="ECO:0000313" key="2">
    <source>
        <dbReference type="EMBL" id="QQP34807.1"/>
    </source>
</evidence>
<gene>
    <name evidence="2" type="ORF">FKW44_022825</name>
</gene>
<evidence type="ECO:0000259" key="1">
    <source>
        <dbReference type="PROSITE" id="PS50076"/>
    </source>
</evidence>
<proteinExistence type="predicted"/>
<dbReference type="EMBL" id="CP045906">
    <property type="protein sequence ID" value="QQP34807.1"/>
    <property type="molecule type" value="Genomic_DNA"/>
</dbReference>
<name>A0A7T8GNG7_CALRO</name>
<dbReference type="Pfam" id="PF00226">
    <property type="entry name" value="DnaJ"/>
    <property type="match status" value="1"/>
</dbReference>
<dbReference type="OrthoDB" id="6344572at2759"/>
<sequence length="94" mass="10687">MGSLRRFQRLPFLFQSSRSLASKNKPTMRPWVSHTKPPSKEIKDSYIALSKVHHPDSPEGSAEQFRFISEAYEILSNEGSRGTTTRSFKEEVGS</sequence>
<dbReference type="InterPro" id="IPR036869">
    <property type="entry name" value="J_dom_sf"/>
</dbReference>
<dbReference type="Gene3D" id="1.10.287.110">
    <property type="entry name" value="DnaJ domain"/>
    <property type="match status" value="1"/>
</dbReference>
<dbReference type="SMART" id="SM00271">
    <property type="entry name" value="DnaJ"/>
    <property type="match status" value="1"/>
</dbReference>
<dbReference type="SUPFAM" id="SSF46565">
    <property type="entry name" value="Chaperone J-domain"/>
    <property type="match status" value="1"/>
</dbReference>
<accession>A0A7T8GNG7</accession>
<dbReference type="CDD" id="cd06257">
    <property type="entry name" value="DnaJ"/>
    <property type="match status" value="1"/>
</dbReference>
<feature type="domain" description="J" evidence="1">
    <location>
        <begin position="16"/>
        <end position="93"/>
    </location>
</feature>
<dbReference type="Proteomes" id="UP000595437">
    <property type="component" value="Chromosome 17"/>
</dbReference>
<dbReference type="PROSITE" id="PS50076">
    <property type="entry name" value="DNAJ_2"/>
    <property type="match status" value="1"/>
</dbReference>
<keyword evidence="3" id="KW-1185">Reference proteome</keyword>
<dbReference type="InterPro" id="IPR001623">
    <property type="entry name" value="DnaJ_domain"/>
</dbReference>
<protein>
    <submittedName>
        <fullName evidence="2">Chaperone protein dnaJ</fullName>
    </submittedName>
</protein>
<reference evidence="3" key="1">
    <citation type="submission" date="2021-01" db="EMBL/GenBank/DDBJ databases">
        <title>Caligus Genome Assembly.</title>
        <authorList>
            <person name="Gallardo-Escarate C."/>
        </authorList>
    </citation>
    <scope>NUCLEOTIDE SEQUENCE [LARGE SCALE GENOMIC DNA]</scope>
</reference>
<organism evidence="2 3">
    <name type="scientific">Caligus rogercresseyi</name>
    <name type="common">Sea louse</name>
    <dbReference type="NCBI Taxonomy" id="217165"/>
    <lineage>
        <taxon>Eukaryota</taxon>
        <taxon>Metazoa</taxon>
        <taxon>Ecdysozoa</taxon>
        <taxon>Arthropoda</taxon>
        <taxon>Crustacea</taxon>
        <taxon>Multicrustacea</taxon>
        <taxon>Hexanauplia</taxon>
        <taxon>Copepoda</taxon>
        <taxon>Siphonostomatoida</taxon>
        <taxon>Caligidae</taxon>
        <taxon>Caligus</taxon>
    </lineage>
</organism>
<evidence type="ECO:0000313" key="3">
    <source>
        <dbReference type="Proteomes" id="UP000595437"/>
    </source>
</evidence>
<dbReference type="AlphaFoldDB" id="A0A7T8GNG7"/>